<evidence type="ECO:0000256" key="1">
    <source>
        <dbReference type="ARBA" id="ARBA00004651"/>
    </source>
</evidence>
<dbReference type="GO" id="GO:0033041">
    <property type="term" value="F:sweet taste receptor activity"/>
    <property type="evidence" value="ECO:0007669"/>
    <property type="project" value="TreeGrafter"/>
</dbReference>
<feature type="transmembrane region" description="Helical" evidence="8">
    <location>
        <begin position="317"/>
        <end position="337"/>
    </location>
</feature>
<evidence type="ECO:0000256" key="3">
    <source>
        <dbReference type="ARBA" id="ARBA00022692"/>
    </source>
</evidence>
<name>A0A6P4I8I6_DROKI</name>
<feature type="transmembrane region" description="Helical" evidence="8">
    <location>
        <begin position="194"/>
        <end position="220"/>
    </location>
</feature>
<reference evidence="9" key="1">
    <citation type="submission" date="2025-05" db="UniProtKB">
        <authorList>
            <consortium name="RefSeq"/>
        </authorList>
    </citation>
    <scope>NUCLEOTIDE SEQUENCE [LARGE SCALE GENOMIC DNA]</scope>
    <source>
        <strain evidence="9">14028-0561.14</strain>
    </source>
</reference>
<dbReference type="InterPro" id="IPR013604">
    <property type="entry name" value="7TM_chemorcpt"/>
</dbReference>
<dbReference type="GO" id="GO:0043025">
    <property type="term" value="C:neuronal cell body"/>
    <property type="evidence" value="ECO:0007669"/>
    <property type="project" value="TreeGrafter"/>
</dbReference>
<protein>
    <recommendedName>
        <fullName evidence="8">Gustatory receptor</fullName>
    </recommendedName>
</protein>
<comment type="subcellular location">
    <subcellularLocation>
        <location evidence="1 8">Cell membrane</location>
        <topology evidence="1 8">Multi-pass membrane protein</topology>
    </subcellularLocation>
</comment>
<evidence type="ECO:0000313" key="9">
    <source>
        <dbReference type="Proteomes" id="UP001652661"/>
    </source>
</evidence>
<keyword evidence="4 8" id="KW-1133">Transmembrane helix</keyword>
<reference evidence="10" key="2">
    <citation type="submission" date="2025-08" db="UniProtKB">
        <authorList>
            <consortium name="RefSeq"/>
        </authorList>
    </citation>
    <scope>IDENTIFICATION</scope>
    <source>
        <strain evidence="10">14028-0561.14</strain>
        <tissue evidence="10">Whole fly</tissue>
    </source>
</reference>
<dbReference type="GO" id="GO:0007165">
    <property type="term" value="P:signal transduction"/>
    <property type="evidence" value="ECO:0007669"/>
    <property type="project" value="UniProtKB-KW"/>
</dbReference>
<evidence type="ECO:0000256" key="7">
    <source>
        <dbReference type="ARBA" id="ARBA00023224"/>
    </source>
</evidence>
<keyword evidence="6 8" id="KW-0675">Receptor</keyword>
<comment type="function">
    <text evidence="8">Gustatory receptor which mediates acceptance or avoidance behavior, depending on its substrates.</text>
</comment>
<feature type="transmembrane region" description="Helical" evidence="8">
    <location>
        <begin position="103"/>
        <end position="124"/>
    </location>
</feature>
<evidence type="ECO:0000256" key="4">
    <source>
        <dbReference type="ARBA" id="ARBA00022989"/>
    </source>
</evidence>
<proteinExistence type="inferred from homology"/>
<feature type="transmembrane region" description="Helical" evidence="8">
    <location>
        <begin position="34"/>
        <end position="54"/>
    </location>
</feature>
<dbReference type="Proteomes" id="UP001652661">
    <property type="component" value="Chromosome 2R"/>
</dbReference>
<dbReference type="GeneID" id="108072302"/>
<dbReference type="GO" id="GO:0030424">
    <property type="term" value="C:axon"/>
    <property type="evidence" value="ECO:0007669"/>
    <property type="project" value="TreeGrafter"/>
</dbReference>
<dbReference type="GO" id="GO:0005886">
    <property type="term" value="C:plasma membrane"/>
    <property type="evidence" value="ECO:0007669"/>
    <property type="project" value="UniProtKB-SubCell"/>
</dbReference>
<keyword evidence="9" id="KW-1185">Reference proteome</keyword>
<dbReference type="PANTHER" id="PTHR21143">
    <property type="entry name" value="INVERTEBRATE GUSTATORY RECEPTOR"/>
    <property type="match status" value="1"/>
</dbReference>
<feature type="transmembrane region" description="Helical" evidence="8">
    <location>
        <begin position="161"/>
        <end position="182"/>
    </location>
</feature>
<sequence length="423" mass="48741">MKGDGISHQISPQDNGRSFHRLPDSCVSSLVGEAVMLLKLFYLYGAGCGLMPALLRKRKFLRQRGYLVYTACLHGVLLVLLPFTFPQYMYDGSYMSGNLVLQWAFNLTNITRIFVMISGGFLTWSKRKKLLEMAERTFQHCQKCKKLGDDSSLRKRFRGLLVQYLFVLNLSVLVATLILCRIDTDQSFSNATMIVVHILQFSYVVIMTASLFVILVILHWQNERVQLALRDLSRSLHHEERNSLVLSGGKARKSLSNLRNLFQLYSENQRLIREAFSIFDLPIALILLKMFVTNVNLVYHGVQFGNASIETSSYTRFVGQLVVITHYWSAVLLMNVVDDLTRRSGPKMGDILREFSDLELVKREFHLQLELFSDHLRCHPAIYKVCGLFVFNKQTSLVYFFYVLVQVLVLVQFDLKNKVIEKH</sequence>
<feature type="transmembrane region" description="Helical" evidence="8">
    <location>
        <begin position="278"/>
        <end position="297"/>
    </location>
</feature>
<evidence type="ECO:0000313" key="10">
    <source>
        <dbReference type="RefSeq" id="XP_017018858.2"/>
    </source>
</evidence>
<organism evidence="9 10">
    <name type="scientific">Drosophila kikkawai</name>
    <name type="common">Fruit fly</name>
    <dbReference type="NCBI Taxonomy" id="30033"/>
    <lineage>
        <taxon>Eukaryota</taxon>
        <taxon>Metazoa</taxon>
        <taxon>Ecdysozoa</taxon>
        <taxon>Arthropoda</taxon>
        <taxon>Hexapoda</taxon>
        <taxon>Insecta</taxon>
        <taxon>Pterygota</taxon>
        <taxon>Neoptera</taxon>
        <taxon>Endopterygota</taxon>
        <taxon>Diptera</taxon>
        <taxon>Brachycera</taxon>
        <taxon>Muscomorpha</taxon>
        <taxon>Ephydroidea</taxon>
        <taxon>Drosophilidae</taxon>
        <taxon>Drosophila</taxon>
        <taxon>Sophophora</taxon>
    </lineage>
</organism>
<keyword evidence="5 8" id="KW-0472">Membrane</keyword>
<dbReference type="RefSeq" id="XP_017018858.2">
    <property type="nucleotide sequence ID" value="XM_017163369.2"/>
</dbReference>
<evidence type="ECO:0000256" key="8">
    <source>
        <dbReference type="RuleBase" id="RU363108"/>
    </source>
</evidence>
<dbReference type="PANTHER" id="PTHR21143:SF131">
    <property type="entry name" value="GUSTATORY AND ODORANT RECEPTOR 63A-RELATED"/>
    <property type="match status" value="1"/>
</dbReference>
<accession>A0A6P4I8I6</accession>
<comment type="caution">
    <text evidence="8">Lacks conserved residue(s) required for the propagation of feature annotation.</text>
</comment>
<keyword evidence="2 8" id="KW-1003">Cell membrane</keyword>
<dbReference type="GO" id="GO:0030425">
    <property type="term" value="C:dendrite"/>
    <property type="evidence" value="ECO:0007669"/>
    <property type="project" value="TreeGrafter"/>
</dbReference>
<comment type="similarity">
    <text evidence="8">Belongs to the insect chemoreceptor superfamily. Gustatory receptor (GR) family.</text>
</comment>
<dbReference type="OrthoDB" id="7935856at2759"/>
<feature type="transmembrane region" description="Helical" evidence="8">
    <location>
        <begin position="397"/>
        <end position="415"/>
    </location>
</feature>
<feature type="transmembrane region" description="Helical" evidence="8">
    <location>
        <begin position="66"/>
        <end position="83"/>
    </location>
</feature>
<gene>
    <name evidence="10" type="primary">Gr58a</name>
</gene>
<keyword evidence="7 8" id="KW-0807">Transducer</keyword>
<evidence type="ECO:0000256" key="5">
    <source>
        <dbReference type="ARBA" id="ARBA00023136"/>
    </source>
</evidence>
<evidence type="ECO:0000256" key="2">
    <source>
        <dbReference type="ARBA" id="ARBA00022475"/>
    </source>
</evidence>
<dbReference type="Pfam" id="PF08395">
    <property type="entry name" value="7tm_7"/>
    <property type="match status" value="1"/>
</dbReference>
<dbReference type="AlphaFoldDB" id="A0A6P4I8I6"/>
<keyword evidence="3 8" id="KW-0812">Transmembrane</keyword>
<evidence type="ECO:0000256" key="6">
    <source>
        <dbReference type="ARBA" id="ARBA00023170"/>
    </source>
</evidence>